<dbReference type="Proteomes" id="UP000016922">
    <property type="component" value="Unassembled WGS sequence"/>
</dbReference>
<reference evidence="2 3" key="1">
    <citation type="journal article" date="2013" name="BMC Genomics">
        <title>Genomics-driven discovery of the pneumocandin biosynthetic gene cluster in the fungus Glarea lozoyensis.</title>
        <authorList>
            <person name="Chen L."/>
            <person name="Yue Q."/>
            <person name="Zhang X."/>
            <person name="Xiang M."/>
            <person name="Wang C."/>
            <person name="Li S."/>
            <person name="Che Y."/>
            <person name="Ortiz-Lopez F.J."/>
            <person name="Bills G.F."/>
            <person name="Liu X."/>
            <person name="An Z."/>
        </authorList>
    </citation>
    <scope>NUCLEOTIDE SEQUENCE [LARGE SCALE GENOMIC DNA]</scope>
    <source>
        <strain evidence="3">ATCC 20868 / MF5171</strain>
    </source>
</reference>
<organism evidence="2 3">
    <name type="scientific">Glarea lozoyensis (strain ATCC 20868 / MF5171)</name>
    <dbReference type="NCBI Taxonomy" id="1116229"/>
    <lineage>
        <taxon>Eukaryota</taxon>
        <taxon>Fungi</taxon>
        <taxon>Dikarya</taxon>
        <taxon>Ascomycota</taxon>
        <taxon>Pezizomycotina</taxon>
        <taxon>Leotiomycetes</taxon>
        <taxon>Helotiales</taxon>
        <taxon>Helotiaceae</taxon>
        <taxon>Glarea</taxon>
    </lineage>
</organism>
<sequence length="241" mass="26102">MLLTISAVSFLSFTSVIVALMDHHINDIRFPDTINEADYQVKPGSNRIPLDGELPANIAKIQSNSDTDGFSAARQKREVPQEKAQELPPELPLTTGGTFSAVERCESFDKDLKYAYGSCALQAGIIAKYRGGPGEDPEIIIDPKKCVKAACYNQAAAQVCNNNDKHLKILAADVGNEVKDLVAHGTKYEKKTHQACGRVTNSNGWTITIKNDKDGIGACDDGKYHDCEKSSFVGDAKQIAA</sequence>
<name>S3EC95_GLAL2</name>
<dbReference type="GeneID" id="19464320"/>
<keyword evidence="1" id="KW-0732">Signal</keyword>
<proteinExistence type="predicted"/>
<evidence type="ECO:0008006" key="4">
    <source>
        <dbReference type="Google" id="ProtNLM"/>
    </source>
</evidence>
<dbReference type="EMBL" id="KE145353">
    <property type="protein sequence ID" value="EPE35928.1"/>
    <property type="molecule type" value="Genomic_DNA"/>
</dbReference>
<dbReference type="RefSeq" id="XP_008076746.1">
    <property type="nucleotide sequence ID" value="XM_008078555.1"/>
</dbReference>
<keyword evidence="3" id="KW-1185">Reference proteome</keyword>
<dbReference type="HOGENOM" id="CLU_1151886_0_0_1"/>
<evidence type="ECO:0000256" key="1">
    <source>
        <dbReference type="SAM" id="SignalP"/>
    </source>
</evidence>
<feature type="signal peptide" evidence="1">
    <location>
        <begin position="1"/>
        <end position="19"/>
    </location>
</feature>
<evidence type="ECO:0000313" key="2">
    <source>
        <dbReference type="EMBL" id="EPE35928.1"/>
    </source>
</evidence>
<dbReference type="KEGG" id="glz:GLAREA_05266"/>
<accession>S3EC95</accession>
<dbReference type="AlphaFoldDB" id="S3EC95"/>
<evidence type="ECO:0000313" key="3">
    <source>
        <dbReference type="Proteomes" id="UP000016922"/>
    </source>
</evidence>
<feature type="chain" id="PRO_5004508557" description="Secreted protein" evidence="1">
    <location>
        <begin position="20"/>
        <end position="241"/>
    </location>
</feature>
<protein>
    <recommendedName>
        <fullName evidence="4">Secreted protein</fullName>
    </recommendedName>
</protein>
<gene>
    <name evidence="2" type="ORF">GLAREA_05266</name>
</gene>